<gene>
    <name evidence="2" type="ORF">HMPREF3195_00125</name>
</gene>
<evidence type="ECO:0000313" key="2">
    <source>
        <dbReference type="EMBL" id="KXI14670.1"/>
    </source>
</evidence>
<evidence type="ECO:0000259" key="1">
    <source>
        <dbReference type="Pfam" id="PF05709"/>
    </source>
</evidence>
<reference evidence="2 3" key="1">
    <citation type="submission" date="2016-02" db="EMBL/GenBank/DDBJ databases">
        <authorList>
            <person name="Wen L."/>
            <person name="He K."/>
            <person name="Yang H."/>
        </authorList>
    </citation>
    <scope>NUCLEOTIDE SEQUENCE [LARGE SCALE GENOMIC DNA]</scope>
    <source>
        <strain evidence="2 3">MJR8628A</strain>
    </source>
</reference>
<dbReference type="Proteomes" id="UP000070326">
    <property type="component" value="Unassembled WGS sequence"/>
</dbReference>
<accession>A0A135YZ70</accession>
<dbReference type="AlphaFoldDB" id="A0A135YZ70"/>
<evidence type="ECO:0000313" key="3">
    <source>
        <dbReference type="Proteomes" id="UP000070326"/>
    </source>
</evidence>
<proteinExistence type="predicted"/>
<dbReference type="EMBL" id="LSQZ01000003">
    <property type="protein sequence ID" value="KXI14670.1"/>
    <property type="molecule type" value="Genomic_DNA"/>
</dbReference>
<dbReference type="PATRIC" id="fig|1261.5.peg.127"/>
<dbReference type="Gene3D" id="2.40.30.200">
    <property type="match status" value="1"/>
</dbReference>
<comment type="caution">
    <text evidence="2">The sequence shown here is derived from an EMBL/GenBank/DDBJ whole genome shotgun (WGS) entry which is preliminary data.</text>
</comment>
<sequence length="232" mass="26694">MMQSLILFVKDKRIDLASKGFCIKERPHIPTTKARVESIDVQGRDGSLHIDKGYEDIDISVELNILDDKMQSRIREVKGLIFDCDKILFSDDEHFCYIVNSVTIGDIENEVNYYGSFEVTFNCRPFSYKVSTFEYKTISNSLFVEGYKAAPLFKITKTGEYFKFAIDDNIIGVNTSARVVYIDFDNLTCYSEGINLLDKMTGEFTELFNGNHTILNKSNVEKIEVMTREGWR</sequence>
<organism evidence="2 3">
    <name type="scientific">Peptostreptococcus anaerobius</name>
    <dbReference type="NCBI Taxonomy" id="1261"/>
    <lineage>
        <taxon>Bacteria</taxon>
        <taxon>Bacillati</taxon>
        <taxon>Bacillota</taxon>
        <taxon>Clostridia</taxon>
        <taxon>Peptostreptococcales</taxon>
        <taxon>Peptostreptococcaceae</taxon>
        <taxon>Peptostreptococcus</taxon>
    </lineage>
</organism>
<dbReference type="STRING" id="1261.HMPREF3195_00125"/>
<feature type="domain" description="Siphovirus-type tail component RIFT-related" evidence="1">
    <location>
        <begin position="30"/>
        <end position="123"/>
    </location>
</feature>
<dbReference type="Pfam" id="PF05709">
    <property type="entry name" value="Sipho_tail"/>
    <property type="match status" value="1"/>
</dbReference>
<protein>
    <submittedName>
        <fullName evidence="2">Phage tail component protein</fullName>
    </submittedName>
</protein>
<name>A0A135YZ70_9FIRM</name>
<dbReference type="InterPro" id="IPR008841">
    <property type="entry name" value="Siphovirus-type_tail_N"/>
</dbReference>